<keyword evidence="2" id="KW-1185">Reference proteome</keyword>
<gene>
    <name evidence="1" type="ORF">CIL05_03500</name>
</gene>
<evidence type="ECO:0000313" key="2">
    <source>
        <dbReference type="Proteomes" id="UP000218887"/>
    </source>
</evidence>
<dbReference type="Proteomes" id="UP000218887">
    <property type="component" value="Unassembled WGS sequence"/>
</dbReference>
<organism evidence="1 2">
    <name type="scientific">Virgibacillus profundi</name>
    <dbReference type="NCBI Taxonomy" id="2024555"/>
    <lineage>
        <taxon>Bacteria</taxon>
        <taxon>Bacillati</taxon>
        <taxon>Bacillota</taxon>
        <taxon>Bacilli</taxon>
        <taxon>Bacillales</taxon>
        <taxon>Bacillaceae</taxon>
        <taxon>Virgibacillus</taxon>
    </lineage>
</organism>
<sequence length="64" mass="7566">MDDGLEELKGIIRHNTTLMTENFTDIQKDMRITNQDTRSDIDLLFKEVEVVKRKTNKIEQSIKK</sequence>
<proteinExistence type="predicted"/>
<dbReference type="AlphaFoldDB" id="A0A2A2IHE5"/>
<evidence type="ECO:0000313" key="1">
    <source>
        <dbReference type="EMBL" id="PAV30798.1"/>
    </source>
</evidence>
<name>A0A2A2IHE5_9BACI</name>
<dbReference type="EMBL" id="NPOA01000002">
    <property type="protein sequence ID" value="PAV30798.1"/>
    <property type="molecule type" value="Genomic_DNA"/>
</dbReference>
<accession>A0A2A2IHE5</accession>
<protein>
    <submittedName>
        <fullName evidence="1">Uncharacterized protein</fullName>
    </submittedName>
</protein>
<reference evidence="1 2" key="1">
    <citation type="submission" date="2017-08" db="EMBL/GenBank/DDBJ databases">
        <title>Virgibacillus indicus sp. nov. and Virgibacillus profoundi sp. nov, two moderately halophilic bacteria isolated from marine sediment by using the Microfluidic Streak Plate.</title>
        <authorList>
            <person name="Xu B."/>
            <person name="Hu B."/>
            <person name="Wang J."/>
            <person name="Zhu Y."/>
            <person name="Huang L."/>
            <person name="Du W."/>
            <person name="Huang Y."/>
        </authorList>
    </citation>
    <scope>NUCLEOTIDE SEQUENCE [LARGE SCALE GENOMIC DNA]</scope>
    <source>
        <strain evidence="1 2">IO3-P3-H5</strain>
    </source>
</reference>
<comment type="caution">
    <text evidence="1">The sequence shown here is derived from an EMBL/GenBank/DDBJ whole genome shotgun (WGS) entry which is preliminary data.</text>
</comment>